<dbReference type="SUPFAM" id="SSF55811">
    <property type="entry name" value="Nudix"/>
    <property type="match status" value="1"/>
</dbReference>
<evidence type="ECO:0000259" key="1">
    <source>
        <dbReference type="PROSITE" id="PS51462"/>
    </source>
</evidence>
<dbReference type="STRING" id="1784.VC42_26155"/>
<feature type="domain" description="Nudix hydrolase" evidence="1">
    <location>
        <begin position="6"/>
        <end position="148"/>
    </location>
</feature>
<comment type="caution">
    <text evidence="2">The sequence shown here is derived from an EMBL/GenBank/DDBJ whole genome shotgun (WGS) entry which is preliminary data.</text>
</comment>
<name>A0A1X0XYF5_MYCSI</name>
<keyword evidence="2" id="KW-0378">Hydrolase</keyword>
<dbReference type="PANTHER" id="PTHR43736:SF4">
    <property type="entry name" value="SLR1690 PROTEIN"/>
    <property type="match status" value="1"/>
</dbReference>
<evidence type="ECO:0000313" key="3">
    <source>
        <dbReference type="Proteomes" id="UP000193040"/>
    </source>
</evidence>
<protein>
    <submittedName>
        <fullName evidence="2">NUDIX hydrolase</fullName>
    </submittedName>
</protein>
<dbReference type="InterPro" id="IPR036390">
    <property type="entry name" value="WH_DNA-bd_sf"/>
</dbReference>
<dbReference type="Pfam" id="PF00293">
    <property type="entry name" value="NUDIX"/>
    <property type="match status" value="1"/>
</dbReference>
<dbReference type="InterPro" id="IPR015797">
    <property type="entry name" value="NUDIX_hydrolase-like_dom_sf"/>
</dbReference>
<proteinExistence type="predicted"/>
<dbReference type="Pfam" id="PF21906">
    <property type="entry name" value="WHD_NrtR"/>
    <property type="match status" value="1"/>
</dbReference>
<gene>
    <name evidence="2" type="ORF">B5M45_20220</name>
</gene>
<dbReference type="PANTHER" id="PTHR43736">
    <property type="entry name" value="ADP-RIBOSE PYROPHOSPHATASE"/>
    <property type="match status" value="1"/>
</dbReference>
<dbReference type="SUPFAM" id="SSF46785">
    <property type="entry name" value="Winged helix' DNA-binding domain"/>
    <property type="match status" value="1"/>
</dbReference>
<dbReference type="AlphaFoldDB" id="A0A1X0XYF5"/>
<dbReference type="Proteomes" id="UP000193040">
    <property type="component" value="Unassembled WGS sequence"/>
</dbReference>
<dbReference type="InterPro" id="IPR036388">
    <property type="entry name" value="WH-like_DNA-bd_sf"/>
</dbReference>
<accession>A0A1X0XYF5</accession>
<dbReference type="Gene3D" id="3.90.79.10">
    <property type="entry name" value="Nucleoside Triphosphate Pyrophosphohydrolase"/>
    <property type="match status" value="1"/>
</dbReference>
<reference evidence="2 3" key="1">
    <citation type="submission" date="2017-03" db="EMBL/GenBank/DDBJ databases">
        <title>Genomic insights into Mycobacterium simiae human colonization.</title>
        <authorList>
            <person name="Steffani J.L."/>
            <person name="Brunck M.E."/>
            <person name="Cruz E."/>
            <person name="Montiel R."/>
            <person name="Barona F."/>
        </authorList>
    </citation>
    <scope>NUCLEOTIDE SEQUENCE [LARGE SCALE GENOMIC DNA]</scope>
    <source>
        <strain evidence="2 3">MsiGto</strain>
    </source>
</reference>
<dbReference type="Gene3D" id="1.10.10.10">
    <property type="entry name" value="Winged helix-like DNA-binding domain superfamily/Winged helix DNA-binding domain"/>
    <property type="match status" value="1"/>
</dbReference>
<dbReference type="PROSITE" id="PS51462">
    <property type="entry name" value="NUDIX"/>
    <property type="match status" value="1"/>
</dbReference>
<evidence type="ECO:0000313" key="2">
    <source>
        <dbReference type="EMBL" id="ORJ57915.1"/>
    </source>
</evidence>
<organism evidence="2 3">
    <name type="scientific">Mycobacterium simiae</name>
    <name type="common">Mycobacterium habana</name>
    <dbReference type="NCBI Taxonomy" id="1784"/>
    <lineage>
        <taxon>Bacteria</taxon>
        <taxon>Bacillati</taxon>
        <taxon>Actinomycetota</taxon>
        <taxon>Actinomycetes</taxon>
        <taxon>Mycobacteriales</taxon>
        <taxon>Mycobacteriaceae</taxon>
        <taxon>Mycobacterium</taxon>
        <taxon>Mycobacterium simiae complex</taxon>
    </lineage>
</organism>
<dbReference type="InterPro" id="IPR000086">
    <property type="entry name" value="NUDIX_hydrolase_dom"/>
</dbReference>
<sequence length="240" mass="26217">MDHTSTAHEVLAVVFQVRQATEPVTETTPAGKPQLNVLLWQRARDPQRGAWSLPGGQLRSDEDMTTSVRRQLAEKVDLRELAHLEQLAVFSDPHRVPGARVIASTFLGLVPSPAIPELPPDTRWHPVNALPPMAFDHGPMVAHARTRLVAKMSYTNIGFALAPREFALSTLRDIYGAALGYQVDATNLQRVLARRGVITKSGTVAASGRSGGRPAALYHFTDSRLRVTDEFAALRPPGQP</sequence>
<keyword evidence="3" id="KW-1185">Reference proteome</keyword>
<dbReference type="GO" id="GO:0016787">
    <property type="term" value="F:hydrolase activity"/>
    <property type="evidence" value="ECO:0007669"/>
    <property type="project" value="UniProtKB-KW"/>
</dbReference>
<dbReference type="CDD" id="cd18873">
    <property type="entry name" value="NUDIX_NadM_like"/>
    <property type="match status" value="1"/>
</dbReference>
<dbReference type="EMBL" id="MZZM01000025">
    <property type="protein sequence ID" value="ORJ57915.1"/>
    <property type="molecule type" value="Genomic_DNA"/>
</dbReference>
<dbReference type="RefSeq" id="WP_084952438.1">
    <property type="nucleotide sequence ID" value="NZ_MZZM01000025.1"/>
</dbReference>
<dbReference type="InterPro" id="IPR054105">
    <property type="entry name" value="WHD_NrtR"/>
</dbReference>